<name>A0ABN9V5P6_9DINO</name>
<dbReference type="Gene3D" id="3.90.176.10">
    <property type="entry name" value="Toxin ADP-ribosyltransferase, Chain A, domain 1"/>
    <property type="match status" value="1"/>
</dbReference>
<reference evidence="1" key="1">
    <citation type="submission" date="2023-10" db="EMBL/GenBank/DDBJ databases">
        <authorList>
            <person name="Chen Y."/>
            <person name="Shah S."/>
            <person name="Dougan E. K."/>
            <person name="Thang M."/>
            <person name="Chan C."/>
        </authorList>
    </citation>
    <scope>NUCLEOTIDE SEQUENCE [LARGE SCALE GENOMIC DNA]</scope>
</reference>
<comment type="caution">
    <text evidence="1">The sequence shown here is derived from an EMBL/GenBank/DDBJ whole genome shotgun (WGS) entry which is preliminary data.</text>
</comment>
<sequence>MQVDAGLLWRHFGRTTHQEAVRQLGFRMAHSASPLVITSHEALPQKVKEPPPATADFLAAAQALLATLGPDKAATLMEAAKLFALRSIAAGQATSLLSAVALRLYIGDASADGLHGLCAAGFEALQSSAPLRPEMEAYMPFLTQLETALDSLPSQRGTYFVGLNVQTPSGKLAEALNGERGIGSFYPGGLIAWRGCASVTADPMLAKEVATGGPGAALVLKIRSVTSRDVSAFSAAPDLGERLFLPRRRFRVAGIYALEDMFLRRGLAMSGSRHVLLEAFETPDLSALTGSSALSWEAACGRRAACVVLDEEEHGGATAH</sequence>
<evidence type="ECO:0008006" key="3">
    <source>
        <dbReference type="Google" id="ProtNLM"/>
    </source>
</evidence>
<organism evidence="1 2">
    <name type="scientific">Prorocentrum cordatum</name>
    <dbReference type="NCBI Taxonomy" id="2364126"/>
    <lineage>
        <taxon>Eukaryota</taxon>
        <taxon>Sar</taxon>
        <taxon>Alveolata</taxon>
        <taxon>Dinophyceae</taxon>
        <taxon>Prorocentrales</taxon>
        <taxon>Prorocentraceae</taxon>
        <taxon>Prorocentrum</taxon>
    </lineage>
</organism>
<evidence type="ECO:0000313" key="2">
    <source>
        <dbReference type="Proteomes" id="UP001189429"/>
    </source>
</evidence>
<protein>
    <recommendedName>
        <fullName evidence="3">Mono(ADP-ribosyl)transferase</fullName>
    </recommendedName>
</protein>
<evidence type="ECO:0000313" key="1">
    <source>
        <dbReference type="EMBL" id="CAK0867316.1"/>
    </source>
</evidence>
<accession>A0ABN9V5P6</accession>
<proteinExistence type="predicted"/>
<dbReference type="EMBL" id="CAUYUJ010016630">
    <property type="protein sequence ID" value="CAK0867316.1"/>
    <property type="molecule type" value="Genomic_DNA"/>
</dbReference>
<keyword evidence="2" id="KW-1185">Reference proteome</keyword>
<dbReference type="Proteomes" id="UP001189429">
    <property type="component" value="Unassembled WGS sequence"/>
</dbReference>
<gene>
    <name evidence="1" type="ORF">PCOR1329_LOCUS54291</name>
</gene>